<organism evidence="2 3">
    <name type="scientific">Thalassiosira oceanica</name>
    <name type="common">Marine diatom</name>
    <dbReference type="NCBI Taxonomy" id="159749"/>
    <lineage>
        <taxon>Eukaryota</taxon>
        <taxon>Sar</taxon>
        <taxon>Stramenopiles</taxon>
        <taxon>Ochrophyta</taxon>
        <taxon>Bacillariophyta</taxon>
        <taxon>Coscinodiscophyceae</taxon>
        <taxon>Thalassiosirophycidae</taxon>
        <taxon>Thalassiosirales</taxon>
        <taxon>Thalassiosiraceae</taxon>
        <taxon>Thalassiosira</taxon>
    </lineage>
</organism>
<evidence type="ECO:0000256" key="1">
    <source>
        <dbReference type="SAM" id="MobiDB-lite"/>
    </source>
</evidence>
<evidence type="ECO:0000313" key="3">
    <source>
        <dbReference type="Proteomes" id="UP000266841"/>
    </source>
</evidence>
<reference evidence="2 3" key="1">
    <citation type="journal article" date="2012" name="Genome Biol.">
        <title>Genome and low-iron response of an oceanic diatom adapted to chronic iron limitation.</title>
        <authorList>
            <person name="Lommer M."/>
            <person name="Specht M."/>
            <person name="Roy A.S."/>
            <person name="Kraemer L."/>
            <person name="Andreson R."/>
            <person name="Gutowska M.A."/>
            <person name="Wolf J."/>
            <person name="Bergner S.V."/>
            <person name="Schilhabel M.B."/>
            <person name="Klostermeier U.C."/>
            <person name="Beiko R.G."/>
            <person name="Rosenstiel P."/>
            <person name="Hippler M."/>
            <person name="Laroche J."/>
        </authorList>
    </citation>
    <scope>NUCLEOTIDE SEQUENCE [LARGE SCALE GENOMIC DNA]</scope>
    <source>
        <strain evidence="2 3">CCMP1005</strain>
    </source>
</reference>
<feature type="compositionally biased region" description="Basic and acidic residues" evidence="1">
    <location>
        <begin position="141"/>
        <end position="152"/>
    </location>
</feature>
<feature type="compositionally biased region" description="Basic and acidic residues" evidence="1">
    <location>
        <begin position="480"/>
        <end position="492"/>
    </location>
</feature>
<dbReference type="AlphaFoldDB" id="K0SKG0"/>
<feature type="region of interest" description="Disordered" evidence="1">
    <location>
        <begin position="1"/>
        <end position="40"/>
    </location>
</feature>
<feature type="non-terminal residue" evidence="2">
    <location>
        <position position="492"/>
    </location>
</feature>
<sequence length="492" mass="54194">MDPLDLSFFTRTNTDRTQPNWNDETTSRAGTLRRHPSPSTQIHADDLAINANTKLSLTTRRKPPRRLRTVGYPETLPTTSLHIPTDASPFLQAAMLHPCHLGRYHATIQDGEVGRPATSQLTSNDEHSQGKRPASTPMTGRETRGEKDDTTQHKRRRVDVSSEEGFDELRQPGKDPTNGGSEFCDSRSAFHTYKSSSTPSTITRVASEASNYSTNYLREALHFAEQICDVDSAKKLWRALDERARKEERREDNIREQMILVGESREKFVPSSSSASPAPPPVLFEKGRRLAPRRRCCCGGERRFRGPGPLTANEIPRPRAGAKKRPPSSLPADGRRRLSSASLVGPRPLCDLCRLASPGPTSSTNAGTSDSSTALARTEKRSPSSPLTRNVRRARRAERRPEAPRVRPPNGGAGPRVRNRRVSRRLYARRRAGKAPIDPLRSVFLRPLFSPAPRLPAHVVRGGRPSDSLRAVAAAGGGADAERDLEAHSPGG</sequence>
<evidence type="ECO:0000313" key="2">
    <source>
        <dbReference type="EMBL" id="EJK61476.1"/>
    </source>
</evidence>
<feature type="compositionally biased region" description="Polar residues" evidence="1">
    <location>
        <begin position="9"/>
        <end position="29"/>
    </location>
</feature>
<name>K0SKG0_THAOC</name>
<proteinExistence type="predicted"/>
<feature type="region of interest" description="Disordered" evidence="1">
    <location>
        <begin position="115"/>
        <end position="186"/>
    </location>
</feature>
<protein>
    <submittedName>
        <fullName evidence="2">Uncharacterized protein</fullName>
    </submittedName>
</protein>
<feature type="region of interest" description="Disordered" evidence="1">
    <location>
        <begin position="355"/>
        <end position="430"/>
    </location>
</feature>
<keyword evidence="3" id="KW-1185">Reference proteome</keyword>
<feature type="region of interest" description="Disordered" evidence="1">
    <location>
        <begin position="453"/>
        <end position="492"/>
    </location>
</feature>
<feature type="compositionally biased region" description="Basic residues" evidence="1">
    <location>
        <begin position="417"/>
        <end position="430"/>
    </location>
</feature>
<feature type="region of interest" description="Disordered" evidence="1">
    <location>
        <begin position="307"/>
        <end position="341"/>
    </location>
</feature>
<comment type="caution">
    <text evidence="2">The sequence shown here is derived from an EMBL/GenBank/DDBJ whole genome shotgun (WGS) entry which is preliminary data.</text>
</comment>
<feature type="compositionally biased region" description="Polar residues" evidence="1">
    <location>
        <begin position="359"/>
        <end position="375"/>
    </location>
</feature>
<feature type="region of interest" description="Disordered" evidence="1">
    <location>
        <begin position="265"/>
        <end position="286"/>
    </location>
</feature>
<dbReference type="Proteomes" id="UP000266841">
    <property type="component" value="Unassembled WGS sequence"/>
</dbReference>
<dbReference type="EMBL" id="AGNL01019941">
    <property type="protein sequence ID" value="EJK61476.1"/>
    <property type="molecule type" value="Genomic_DNA"/>
</dbReference>
<gene>
    <name evidence="2" type="ORF">THAOC_18029</name>
</gene>
<accession>K0SKG0</accession>